<proteinExistence type="predicted"/>
<feature type="domain" description="DUF4246" evidence="3">
    <location>
        <begin position="7"/>
        <end position="45"/>
    </location>
</feature>
<evidence type="ECO:0000259" key="3">
    <source>
        <dbReference type="Pfam" id="PF21666"/>
    </source>
</evidence>
<dbReference type="Pfam" id="PF14033">
    <property type="entry name" value="DUF4246"/>
    <property type="match status" value="1"/>
</dbReference>
<sequence length="465" mass="54312">MHPGFIQVVTLRERWMLDFLNQVTDEADWTKKVNDQKVIAKWKEEVTGRVWDHDWTHAGNYRATILGSDNSDEQRETNDDFTEEMFQFCIEELQDKAKTYEEFSVIPIFDAYSCILKSDKAFPNELSKRLKKAVTRLEDIPKEQQDWCPESGERLLYLVDPSRFPLASGHTWYFEPDTLCLDECLQVAERGEGPFSELAGQNQWLPCDVTFPRGEKAKIITYINNLHPRDHADLYLILEEILDIVLPFWNLTVESEEIYGPLEVLHRIPLNFLDFTKRPASDTNVKDDPHRCMEDEANQVARSDEHDEESRYKTGDGGDQGQRDLYRGFPEEFSPRFNNDAYRDKFAFLEHTEKKIQVVFKLVNVLLTPEKPEHAEIKEEHWQIEGLHQERIISTAIYYYDDSNINNSYLTFKRKFRPETPSEIDFDGLKKVFGIKPNDTYTNELGREDAIYDVGGSGESNSLYS</sequence>
<dbReference type="InterPro" id="IPR049207">
    <property type="entry name" value="DUF4246_N"/>
</dbReference>
<protein>
    <submittedName>
        <fullName evidence="4">Uncharacterized protein</fullName>
    </submittedName>
</protein>
<accession>A0AAN6LQ93</accession>
<reference evidence="4 5" key="1">
    <citation type="submission" date="2021-02" db="EMBL/GenBank/DDBJ databases">
        <title>Genome assembly of Pseudopithomyces chartarum.</title>
        <authorList>
            <person name="Jauregui R."/>
            <person name="Singh J."/>
            <person name="Voisey C."/>
        </authorList>
    </citation>
    <scope>NUCLEOTIDE SEQUENCE [LARGE SCALE GENOMIC DNA]</scope>
    <source>
        <strain evidence="4 5">AGR01</strain>
    </source>
</reference>
<dbReference type="Proteomes" id="UP001280581">
    <property type="component" value="Unassembled WGS sequence"/>
</dbReference>
<dbReference type="EMBL" id="WVTA01000021">
    <property type="protein sequence ID" value="KAK3196973.1"/>
    <property type="molecule type" value="Genomic_DNA"/>
</dbReference>
<dbReference type="PANTHER" id="PTHR33119:SF1">
    <property type="entry name" value="FE2OG DIOXYGENASE DOMAIN-CONTAINING PROTEIN"/>
    <property type="match status" value="1"/>
</dbReference>
<dbReference type="PANTHER" id="PTHR33119">
    <property type="entry name" value="IFI3P"/>
    <property type="match status" value="1"/>
</dbReference>
<dbReference type="InterPro" id="IPR049192">
    <property type="entry name" value="DUF4246_C"/>
</dbReference>
<comment type="caution">
    <text evidence="4">The sequence shown here is derived from an EMBL/GenBank/DDBJ whole genome shotgun (WGS) entry which is preliminary data.</text>
</comment>
<dbReference type="InterPro" id="IPR025340">
    <property type="entry name" value="DUF4246"/>
</dbReference>
<evidence type="ECO:0000259" key="2">
    <source>
        <dbReference type="Pfam" id="PF14033"/>
    </source>
</evidence>
<keyword evidence="5" id="KW-1185">Reference proteome</keyword>
<feature type="domain" description="DUF4246" evidence="2">
    <location>
        <begin position="83"/>
        <end position="447"/>
    </location>
</feature>
<name>A0AAN6LQ93_9PLEO</name>
<evidence type="ECO:0000256" key="1">
    <source>
        <dbReference type="SAM" id="MobiDB-lite"/>
    </source>
</evidence>
<feature type="compositionally biased region" description="Basic and acidic residues" evidence="1">
    <location>
        <begin position="302"/>
        <end position="323"/>
    </location>
</feature>
<evidence type="ECO:0000313" key="5">
    <source>
        <dbReference type="Proteomes" id="UP001280581"/>
    </source>
</evidence>
<dbReference type="Pfam" id="PF21666">
    <property type="entry name" value="DUF4246_N"/>
    <property type="match status" value="1"/>
</dbReference>
<dbReference type="AlphaFoldDB" id="A0AAN6LQ93"/>
<feature type="region of interest" description="Disordered" evidence="1">
    <location>
        <begin position="296"/>
        <end position="323"/>
    </location>
</feature>
<evidence type="ECO:0000313" key="4">
    <source>
        <dbReference type="EMBL" id="KAK3196973.1"/>
    </source>
</evidence>
<organism evidence="4 5">
    <name type="scientific">Pseudopithomyces chartarum</name>
    <dbReference type="NCBI Taxonomy" id="1892770"/>
    <lineage>
        <taxon>Eukaryota</taxon>
        <taxon>Fungi</taxon>
        <taxon>Dikarya</taxon>
        <taxon>Ascomycota</taxon>
        <taxon>Pezizomycotina</taxon>
        <taxon>Dothideomycetes</taxon>
        <taxon>Pleosporomycetidae</taxon>
        <taxon>Pleosporales</taxon>
        <taxon>Massarineae</taxon>
        <taxon>Didymosphaeriaceae</taxon>
        <taxon>Pseudopithomyces</taxon>
    </lineage>
</organism>
<gene>
    <name evidence="4" type="ORF">GRF29_1536g112816</name>
</gene>